<dbReference type="GO" id="GO:0016020">
    <property type="term" value="C:membrane"/>
    <property type="evidence" value="ECO:0007669"/>
    <property type="project" value="InterPro"/>
</dbReference>
<name>A0A368GS80_ANCCA</name>
<dbReference type="OrthoDB" id="5975154at2759"/>
<gene>
    <name evidence="2" type="ORF">ANCCAN_08142</name>
</gene>
<dbReference type="Gene3D" id="1.20.58.390">
    <property type="entry name" value="Neurotransmitter-gated ion-channel transmembrane domain"/>
    <property type="match status" value="1"/>
</dbReference>
<organism evidence="2 3">
    <name type="scientific">Ancylostoma caninum</name>
    <name type="common">Dog hookworm</name>
    <dbReference type="NCBI Taxonomy" id="29170"/>
    <lineage>
        <taxon>Eukaryota</taxon>
        <taxon>Metazoa</taxon>
        <taxon>Ecdysozoa</taxon>
        <taxon>Nematoda</taxon>
        <taxon>Chromadorea</taxon>
        <taxon>Rhabditida</taxon>
        <taxon>Rhabditina</taxon>
        <taxon>Rhabditomorpha</taxon>
        <taxon>Strongyloidea</taxon>
        <taxon>Ancylostomatidae</taxon>
        <taxon>Ancylostomatinae</taxon>
        <taxon>Ancylostoma</taxon>
    </lineage>
</organism>
<dbReference type="GO" id="GO:0006811">
    <property type="term" value="P:monoatomic ion transport"/>
    <property type="evidence" value="ECO:0007669"/>
    <property type="project" value="InterPro"/>
</dbReference>
<protein>
    <submittedName>
        <fullName evidence="2">Uncharacterized protein</fullName>
    </submittedName>
</protein>
<dbReference type="InterPro" id="IPR038050">
    <property type="entry name" value="Neuro_actylchol_rec"/>
</dbReference>
<dbReference type="InterPro" id="IPR036719">
    <property type="entry name" value="Neuro-gated_channel_TM_sf"/>
</dbReference>
<dbReference type="EMBL" id="JOJR01000091">
    <property type="protein sequence ID" value="RCN45845.1"/>
    <property type="molecule type" value="Genomic_DNA"/>
</dbReference>
<keyword evidence="1" id="KW-1133">Transmembrane helix</keyword>
<sequence length="116" mass="13076">MAAPGFNLIIPSILICVMTVFGFSLPPDAGEKITLRMIRRVFLEFLPWILCMSRPGYSFIGGKAVIEDHLPIKLKPEQLHRNPLLQLNPVVEAQLTLLHAIYAEVNEKFQKLAPIL</sequence>
<accession>A0A368GS80</accession>
<comment type="caution">
    <text evidence="2">The sequence shown here is derived from an EMBL/GenBank/DDBJ whole genome shotgun (WGS) entry which is preliminary data.</text>
</comment>
<dbReference type="STRING" id="29170.A0A368GS80"/>
<dbReference type="SUPFAM" id="SSF90112">
    <property type="entry name" value="Neurotransmitter-gated ion-channel transmembrane pore"/>
    <property type="match status" value="1"/>
</dbReference>
<reference evidence="2 3" key="1">
    <citation type="submission" date="2014-10" db="EMBL/GenBank/DDBJ databases">
        <title>Draft genome of the hookworm Ancylostoma caninum.</title>
        <authorList>
            <person name="Mitreva M."/>
        </authorList>
    </citation>
    <scope>NUCLEOTIDE SEQUENCE [LARGE SCALE GENOMIC DNA]</scope>
    <source>
        <strain evidence="2 3">Baltimore</strain>
    </source>
</reference>
<evidence type="ECO:0000256" key="1">
    <source>
        <dbReference type="SAM" id="Phobius"/>
    </source>
</evidence>
<evidence type="ECO:0000313" key="2">
    <source>
        <dbReference type="EMBL" id="RCN45845.1"/>
    </source>
</evidence>
<keyword evidence="1" id="KW-0472">Membrane</keyword>
<evidence type="ECO:0000313" key="3">
    <source>
        <dbReference type="Proteomes" id="UP000252519"/>
    </source>
</evidence>
<feature type="transmembrane region" description="Helical" evidence="1">
    <location>
        <begin position="6"/>
        <end position="26"/>
    </location>
</feature>
<keyword evidence="1" id="KW-0812">Transmembrane</keyword>
<dbReference type="AlphaFoldDB" id="A0A368GS80"/>
<dbReference type="Proteomes" id="UP000252519">
    <property type="component" value="Unassembled WGS sequence"/>
</dbReference>
<proteinExistence type="predicted"/>
<keyword evidence="3" id="KW-1185">Reference proteome</keyword>